<dbReference type="PANTHER" id="PTHR47326">
    <property type="entry name" value="TRANSPOSABLE ELEMENT TC3 TRANSPOSASE-LIKE PROTEIN"/>
    <property type="match status" value="1"/>
</dbReference>
<dbReference type="EMBL" id="JARBHB010000001">
    <property type="protein sequence ID" value="KAJ8897319.1"/>
    <property type="molecule type" value="Genomic_DNA"/>
</dbReference>
<evidence type="ECO:0000313" key="3">
    <source>
        <dbReference type="Proteomes" id="UP001159363"/>
    </source>
</evidence>
<feature type="compositionally biased region" description="Basic and acidic residues" evidence="1">
    <location>
        <begin position="76"/>
        <end position="89"/>
    </location>
</feature>
<dbReference type="Proteomes" id="UP001159363">
    <property type="component" value="Chromosome 1"/>
</dbReference>
<evidence type="ECO:0000313" key="2">
    <source>
        <dbReference type="EMBL" id="KAJ8897319.1"/>
    </source>
</evidence>
<dbReference type="Gene3D" id="3.30.420.10">
    <property type="entry name" value="Ribonuclease H-like superfamily/Ribonuclease H"/>
    <property type="match status" value="1"/>
</dbReference>
<proteinExistence type="predicted"/>
<comment type="caution">
    <text evidence="2">The sequence shown here is derived from an EMBL/GenBank/DDBJ whole genome shotgun (WGS) entry which is preliminary data.</text>
</comment>
<keyword evidence="3" id="KW-1185">Reference proteome</keyword>
<evidence type="ECO:0000256" key="1">
    <source>
        <dbReference type="SAM" id="MobiDB-lite"/>
    </source>
</evidence>
<reference evidence="2 3" key="1">
    <citation type="submission" date="2023-02" db="EMBL/GenBank/DDBJ databases">
        <title>LHISI_Scaffold_Assembly.</title>
        <authorList>
            <person name="Stuart O.P."/>
            <person name="Cleave R."/>
            <person name="Magrath M.J.L."/>
            <person name="Mikheyev A.S."/>
        </authorList>
    </citation>
    <scope>NUCLEOTIDE SEQUENCE [LARGE SCALE GENOMIC DNA]</scope>
    <source>
        <strain evidence="2">Daus_M_001</strain>
        <tissue evidence="2">Leg muscle</tissue>
    </source>
</reference>
<feature type="compositionally biased region" description="Basic and acidic residues" evidence="1">
    <location>
        <begin position="1"/>
        <end position="14"/>
    </location>
</feature>
<protein>
    <submittedName>
        <fullName evidence="2">Uncharacterized protein</fullName>
    </submittedName>
</protein>
<gene>
    <name evidence="2" type="ORF">PR048_002665</name>
</gene>
<name>A0ABQ9IKU4_9NEOP</name>
<dbReference type="PANTHER" id="PTHR47326:SF1">
    <property type="entry name" value="HTH PSQ-TYPE DOMAIN-CONTAINING PROTEIN"/>
    <property type="match status" value="1"/>
</dbReference>
<feature type="region of interest" description="Disordered" evidence="1">
    <location>
        <begin position="1"/>
        <end position="26"/>
    </location>
</feature>
<sequence length="383" mass="42799">MKGWGKREIPEKTPRPSASSDTIPTCEYPGATPLGIESVSPSFVGGLVSAEVVNKVIRGPESRRGRLKRIWSSAGMKERGKREIPEKTRPQTPSSSTILTCENPVTRLGIEPLVGSERANRSATVAPSVEVYGTSCLTSFKVVSNTVHGALAAKRQTGNTIGCMRSVNVRYLSSKCCDDVCLIAGNEPWTTAETTLKEVTQLIHAEYYDGERRVARHVETAAYGCSSGPGRCFQHRISINVWCGVLHDQLIGPFIFSGRLIGVVNLQILHGELPLLREDIPLAVRRRMIFQHDGAPPLLHRAVVGHLNVHFPEGWRGRGGFHPWPPRSPWGWMKDIVYLKRLHKHARNYLPESWMPLQKSRRVVCSYVEQYVRFISLRPGVWK</sequence>
<dbReference type="InterPro" id="IPR036397">
    <property type="entry name" value="RNaseH_sf"/>
</dbReference>
<accession>A0ABQ9IKU4</accession>
<organism evidence="2 3">
    <name type="scientific">Dryococelus australis</name>
    <dbReference type="NCBI Taxonomy" id="614101"/>
    <lineage>
        <taxon>Eukaryota</taxon>
        <taxon>Metazoa</taxon>
        <taxon>Ecdysozoa</taxon>
        <taxon>Arthropoda</taxon>
        <taxon>Hexapoda</taxon>
        <taxon>Insecta</taxon>
        <taxon>Pterygota</taxon>
        <taxon>Neoptera</taxon>
        <taxon>Polyneoptera</taxon>
        <taxon>Phasmatodea</taxon>
        <taxon>Verophasmatodea</taxon>
        <taxon>Anareolatae</taxon>
        <taxon>Phasmatidae</taxon>
        <taxon>Eurycanthinae</taxon>
        <taxon>Dryococelus</taxon>
    </lineage>
</organism>
<feature type="region of interest" description="Disordered" evidence="1">
    <location>
        <begin position="75"/>
        <end position="96"/>
    </location>
</feature>